<sequence length="88" mass="10111">PFFIDLPTAQALITKGAVLSRYFIQRLLLHYGSYDPTLIRLKITHNVGQIDPNRTKSLQQKIRAPWASDLQLSVFAYFLTMAQNQFVT</sequence>
<proteinExistence type="predicted"/>
<reference evidence="1" key="1">
    <citation type="submission" date="2021-06" db="EMBL/GenBank/DDBJ databases">
        <authorList>
            <person name="Kallberg Y."/>
            <person name="Tangrot J."/>
            <person name="Rosling A."/>
        </authorList>
    </citation>
    <scope>NUCLEOTIDE SEQUENCE</scope>
    <source>
        <strain evidence="1">FL966</strain>
    </source>
</reference>
<name>A0A9N9KBB7_9GLOM</name>
<evidence type="ECO:0000313" key="2">
    <source>
        <dbReference type="Proteomes" id="UP000789759"/>
    </source>
</evidence>
<dbReference type="AlphaFoldDB" id="A0A9N9KBB7"/>
<accession>A0A9N9KBB7</accession>
<dbReference type="EMBL" id="CAJVQA010050360">
    <property type="protein sequence ID" value="CAG8821379.1"/>
    <property type="molecule type" value="Genomic_DNA"/>
</dbReference>
<keyword evidence="2" id="KW-1185">Reference proteome</keyword>
<comment type="caution">
    <text evidence="1">The sequence shown here is derived from an EMBL/GenBank/DDBJ whole genome shotgun (WGS) entry which is preliminary data.</text>
</comment>
<gene>
    <name evidence="1" type="ORF">CPELLU_LOCUS19719</name>
</gene>
<dbReference type="OrthoDB" id="2305545at2759"/>
<dbReference type="Proteomes" id="UP000789759">
    <property type="component" value="Unassembled WGS sequence"/>
</dbReference>
<feature type="non-terminal residue" evidence="1">
    <location>
        <position position="88"/>
    </location>
</feature>
<feature type="non-terminal residue" evidence="1">
    <location>
        <position position="1"/>
    </location>
</feature>
<organism evidence="1 2">
    <name type="scientific">Cetraspora pellucida</name>
    <dbReference type="NCBI Taxonomy" id="1433469"/>
    <lineage>
        <taxon>Eukaryota</taxon>
        <taxon>Fungi</taxon>
        <taxon>Fungi incertae sedis</taxon>
        <taxon>Mucoromycota</taxon>
        <taxon>Glomeromycotina</taxon>
        <taxon>Glomeromycetes</taxon>
        <taxon>Diversisporales</taxon>
        <taxon>Gigasporaceae</taxon>
        <taxon>Cetraspora</taxon>
    </lineage>
</organism>
<evidence type="ECO:0000313" key="1">
    <source>
        <dbReference type="EMBL" id="CAG8821379.1"/>
    </source>
</evidence>
<protein>
    <submittedName>
        <fullName evidence="1">7146_t:CDS:1</fullName>
    </submittedName>
</protein>